<dbReference type="GO" id="GO:0046084">
    <property type="term" value="P:adenine biosynthetic process"/>
    <property type="evidence" value="ECO:0007669"/>
    <property type="project" value="TreeGrafter"/>
</dbReference>
<keyword evidence="7 13" id="KW-0658">Purine biosynthesis</keyword>
<evidence type="ECO:0000313" key="16">
    <source>
        <dbReference type="EMBL" id="WGZ92173.1"/>
    </source>
</evidence>
<reference evidence="16" key="2">
    <citation type="submission" date="2023-04" db="EMBL/GenBank/DDBJ databases">
        <authorList>
            <person name="Beletskiy A.V."/>
            <person name="Mardanov A.V."/>
            <person name="Ravin N.V."/>
        </authorList>
    </citation>
    <scope>NUCLEOTIDE SEQUENCE</scope>
    <source>
        <strain evidence="16">GKL-01</strain>
    </source>
</reference>
<evidence type="ECO:0000256" key="12">
    <source>
        <dbReference type="ARBA" id="ARBA00049057"/>
    </source>
</evidence>
<proteinExistence type="inferred from homology"/>
<evidence type="ECO:0000256" key="10">
    <source>
        <dbReference type="ARBA" id="ARBA00032931"/>
    </source>
</evidence>
<dbReference type="Proteomes" id="UP001300672">
    <property type="component" value="Chromosome"/>
</dbReference>
<dbReference type="GO" id="GO:0005829">
    <property type="term" value="C:cytosol"/>
    <property type="evidence" value="ECO:0007669"/>
    <property type="project" value="TreeGrafter"/>
</dbReference>
<dbReference type="InterPro" id="IPR036676">
    <property type="entry name" value="PurM-like_C_sf"/>
</dbReference>
<protein>
    <recommendedName>
        <fullName evidence="4 13">Phosphoribosylformylglycinamidine cyclo-ligase</fullName>
        <ecNumber evidence="3 13">6.3.3.1</ecNumber>
    </recommendedName>
    <alternativeName>
        <fullName evidence="10 13">AIR synthase</fullName>
    </alternativeName>
    <alternativeName>
        <fullName evidence="11 13">AIRS</fullName>
    </alternativeName>
    <alternativeName>
        <fullName evidence="9 13">Phosphoribosyl-aminoimidazole synthetase</fullName>
    </alternativeName>
</protein>
<keyword evidence="13" id="KW-0963">Cytoplasm</keyword>
<evidence type="ECO:0000256" key="1">
    <source>
        <dbReference type="ARBA" id="ARBA00004686"/>
    </source>
</evidence>
<dbReference type="CDD" id="cd02196">
    <property type="entry name" value="PurM"/>
    <property type="match status" value="1"/>
</dbReference>
<evidence type="ECO:0000256" key="6">
    <source>
        <dbReference type="ARBA" id="ARBA00022741"/>
    </source>
</evidence>
<dbReference type="InterPro" id="IPR016188">
    <property type="entry name" value="PurM-like_N"/>
</dbReference>
<dbReference type="GO" id="GO:0004637">
    <property type="term" value="F:phosphoribosylamine-glycine ligase activity"/>
    <property type="evidence" value="ECO:0007669"/>
    <property type="project" value="TreeGrafter"/>
</dbReference>
<dbReference type="PANTHER" id="PTHR10520:SF12">
    <property type="entry name" value="TRIFUNCTIONAL PURINE BIOSYNTHETIC PROTEIN ADENOSINE-3"/>
    <property type="match status" value="1"/>
</dbReference>
<reference evidence="16" key="1">
    <citation type="journal article" date="2023" name="Int. J. Mol. Sci.">
        <title>Metagenomics Revealed a New Genus 'Candidatus Thiocaldithrix dubininis' gen. nov., sp. nov. and a New Species 'Candidatus Thiothrix putei' sp. nov. in the Family Thiotrichaceae, Some Members of Which Have Traits of Both Na+- and H+-Motive Energetics.</title>
        <authorList>
            <person name="Ravin N.V."/>
            <person name="Muntyan M.S."/>
            <person name="Smolyakov D.D."/>
            <person name="Rudenko T.S."/>
            <person name="Beletsky A.V."/>
            <person name="Mardanov A.V."/>
            <person name="Grabovich M.Y."/>
        </authorList>
    </citation>
    <scope>NUCLEOTIDE SEQUENCE</scope>
    <source>
        <strain evidence="16">GKL-01</strain>
    </source>
</reference>
<dbReference type="AlphaFoldDB" id="A0AA95H9Y8"/>
<dbReference type="EMBL" id="CP124755">
    <property type="protein sequence ID" value="WGZ92173.1"/>
    <property type="molecule type" value="Genomic_DNA"/>
</dbReference>
<keyword evidence="5 13" id="KW-0436">Ligase</keyword>
<dbReference type="KEGG" id="tdu:QJT80_06735"/>
<feature type="domain" description="PurM-like N-terminal" evidence="14">
    <location>
        <begin position="60"/>
        <end position="165"/>
    </location>
</feature>
<dbReference type="SUPFAM" id="SSF55326">
    <property type="entry name" value="PurM N-terminal domain-like"/>
    <property type="match status" value="1"/>
</dbReference>
<evidence type="ECO:0000256" key="11">
    <source>
        <dbReference type="ARBA" id="ARBA00033093"/>
    </source>
</evidence>
<organism evidence="16">
    <name type="scientific">Candidatus Thiocaldithrix dubininis</name>
    <dbReference type="NCBI Taxonomy" id="3080823"/>
    <lineage>
        <taxon>Bacteria</taxon>
        <taxon>Pseudomonadati</taxon>
        <taxon>Pseudomonadota</taxon>
        <taxon>Gammaproteobacteria</taxon>
        <taxon>Thiotrichales</taxon>
        <taxon>Thiotrichaceae</taxon>
        <taxon>Candidatus Thiocaldithrix</taxon>
    </lineage>
</organism>
<dbReference type="HAMAP" id="MF_00741">
    <property type="entry name" value="AIRS"/>
    <property type="match status" value="1"/>
</dbReference>
<evidence type="ECO:0000256" key="7">
    <source>
        <dbReference type="ARBA" id="ARBA00022755"/>
    </source>
</evidence>
<comment type="subcellular location">
    <subcellularLocation>
        <location evidence="13">Cytoplasm</location>
    </subcellularLocation>
</comment>
<keyword evidence="6 13" id="KW-0547">Nucleotide-binding</keyword>
<comment type="catalytic activity">
    <reaction evidence="12 13">
        <text>2-formamido-N(1)-(5-O-phospho-beta-D-ribosyl)acetamidine + ATP = 5-amino-1-(5-phospho-beta-D-ribosyl)imidazole + ADP + phosphate + H(+)</text>
        <dbReference type="Rhea" id="RHEA:23032"/>
        <dbReference type="ChEBI" id="CHEBI:15378"/>
        <dbReference type="ChEBI" id="CHEBI:30616"/>
        <dbReference type="ChEBI" id="CHEBI:43474"/>
        <dbReference type="ChEBI" id="CHEBI:137981"/>
        <dbReference type="ChEBI" id="CHEBI:147287"/>
        <dbReference type="ChEBI" id="CHEBI:456216"/>
        <dbReference type="EC" id="6.3.3.1"/>
    </reaction>
</comment>
<sequence length="347" mass="37341">MNANKPSLTYRDAGVDIDAGNSLVERIKPLAQRTKRPELMGGLGGFGALMSIPAHYKHPVLVSGTDGVGTKLKLAIDSKHYDTIGIDLVAMCVNDIVVSGAEPLFFLDYYATGKLEVEVATKVISGIAEGCLQAGAALAGGETAEMPGMYQGDDFDLAGFCVGVVERDKIVDHSRVSRNDVLIGLASSGPHSNGYSLIRKILEVNQTPLDTPLEGKTLGQALLEPTIIYVKLVLNLMRRYDLHAIAHITGGGITENLPRVLPPRTQAKINLKAWPRPAIFQWLQANGNVPEDEMLRTFNCGIGMVLAVPADQAEHIINDCRLENINAWQIGTLAAADSEAPFVSYVE</sequence>
<evidence type="ECO:0000256" key="5">
    <source>
        <dbReference type="ARBA" id="ARBA00022598"/>
    </source>
</evidence>
<evidence type="ECO:0000256" key="3">
    <source>
        <dbReference type="ARBA" id="ARBA00013047"/>
    </source>
</evidence>
<evidence type="ECO:0000256" key="4">
    <source>
        <dbReference type="ARBA" id="ARBA00020367"/>
    </source>
</evidence>
<evidence type="ECO:0000256" key="13">
    <source>
        <dbReference type="HAMAP-Rule" id="MF_00741"/>
    </source>
</evidence>
<evidence type="ECO:0000256" key="8">
    <source>
        <dbReference type="ARBA" id="ARBA00022840"/>
    </source>
</evidence>
<accession>A0AA95H9Y8</accession>
<dbReference type="SUPFAM" id="SSF56042">
    <property type="entry name" value="PurM C-terminal domain-like"/>
    <property type="match status" value="1"/>
</dbReference>
<gene>
    <name evidence="13 16" type="primary">purM</name>
    <name evidence="16" type="ORF">QJT80_06735</name>
</gene>
<dbReference type="Pfam" id="PF00586">
    <property type="entry name" value="AIRS"/>
    <property type="match status" value="1"/>
</dbReference>
<dbReference type="FunFam" id="3.90.650.10:FF:000001">
    <property type="entry name" value="Phosphoribosylformylglycinamidine cyclo-ligase"/>
    <property type="match status" value="1"/>
</dbReference>
<dbReference type="PANTHER" id="PTHR10520">
    <property type="entry name" value="TRIFUNCTIONAL PURINE BIOSYNTHETIC PROTEIN ADENOSINE-3-RELATED"/>
    <property type="match status" value="1"/>
</dbReference>
<dbReference type="GO" id="GO:0005524">
    <property type="term" value="F:ATP binding"/>
    <property type="evidence" value="ECO:0007669"/>
    <property type="project" value="UniProtKB-KW"/>
</dbReference>
<dbReference type="InterPro" id="IPR004733">
    <property type="entry name" value="PurM_cligase"/>
</dbReference>
<evidence type="ECO:0000259" key="15">
    <source>
        <dbReference type="Pfam" id="PF02769"/>
    </source>
</evidence>
<feature type="domain" description="PurM-like C-terminal" evidence="15">
    <location>
        <begin position="179"/>
        <end position="340"/>
    </location>
</feature>
<dbReference type="GO" id="GO:0004641">
    <property type="term" value="F:phosphoribosylformylglycinamidine cyclo-ligase activity"/>
    <property type="evidence" value="ECO:0007669"/>
    <property type="project" value="UniProtKB-UniRule"/>
</dbReference>
<dbReference type="Pfam" id="PF02769">
    <property type="entry name" value="AIRS_C"/>
    <property type="match status" value="1"/>
</dbReference>
<comment type="similarity">
    <text evidence="2 13">Belongs to the AIR synthase family.</text>
</comment>
<keyword evidence="8 13" id="KW-0067">ATP-binding</keyword>
<dbReference type="Gene3D" id="3.30.1330.10">
    <property type="entry name" value="PurM-like, N-terminal domain"/>
    <property type="match status" value="1"/>
</dbReference>
<dbReference type="EC" id="6.3.3.1" evidence="3 13"/>
<evidence type="ECO:0000256" key="2">
    <source>
        <dbReference type="ARBA" id="ARBA00010280"/>
    </source>
</evidence>
<comment type="pathway">
    <text evidence="1 13">Purine metabolism; IMP biosynthesis via de novo pathway; 5-amino-1-(5-phospho-D-ribosyl)imidazole from N(2)-formyl-N(1)-(5-phospho-D-ribosyl)glycinamide: step 2/2.</text>
</comment>
<evidence type="ECO:0000259" key="14">
    <source>
        <dbReference type="Pfam" id="PF00586"/>
    </source>
</evidence>
<dbReference type="InterPro" id="IPR036921">
    <property type="entry name" value="PurM-like_N_sf"/>
</dbReference>
<dbReference type="NCBIfam" id="TIGR00878">
    <property type="entry name" value="purM"/>
    <property type="match status" value="1"/>
</dbReference>
<dbReference type="FunFam" id="3.30.1330.10:FF:000001">
    <property type="entry name" value="Phosphoribosylformylglycinamidine cyclo-ligase"/>
    <property type="match status" value="1"/>
</dbReference>
<dbReference type="Gene3D" id="3.90.650.10">
    <property type="entry name" value="PurM-like C-terminal domain"/>
    <property type="match status" value="1"/>
</dbReference>
<dbReference type="InterPro" id="IPR010918">
    <property type="entry name" value="PurM-like_C_dom"/>
</dbReference>
<name>A0AA95H9Y8_9GAMM</name>
<dbReference type="GO" id="GO:0006189">
    <property type="term" value="P:'de novo' IMP biosynthetic process"/>
    <property type="evidence" value="ECO:0007669"/>
    <property type="project" value="UniProtKB-UniRule"/>
</dbReference>
<evidence type="ECO:0000256" key="9">
    <source>
        <dbReference type="ARBA" id="ARBA00031908"/>
    </source>
</evidence>